<dbReference type="RefSeq" id="WP_377527212.1">
    <property type="nucleotide sequence ID" value="NZ_JBHTLD010000087.1"/>
</dbReference>
<proteinExistence type="predicted"/>
<evidence type="ECO:0000313" key="4">
    <source>
        <dbReference type="Proteomes" id="UP001597094"/>
    </source>
</evidence>
<feature type="domain" description="GH3 C-terminal" evidence="2">
    <location>
        <begin position="375"/>
        <end position="488"/>
    </location>
</feature>
<feature type="domain" description="GH3 middle" evidence="1">
    <location>
        <begin position="291"/>
        <end position="350"/>
    </location>
</feature>
<sequence length="500" mass="56037">MGVKALLSKPLAAYVHKKHQRWIENPVEAQQAVFKHIISKAQETKFGRDHGFASITSHADFVKAVPVRDYEGLSSYFNLVKQGEKDVLWPGKPLYLAKTSGTTSGTKYIPITKDSIPNHINGAKDALLAYVHETGKSQFLDGKMIFLSGSPELEQVAGINTGRLSGIANHHVPGYLRTNQLPAYETNCIEDWETKLDQIVEETIDQNMTLISGIPPWVQMYFDKLIRQTGKSIKDIFPNFQLFVYGGVNFEPYRKKLFESIGKQVDSIELFPASEGFFAYQNKQSDPGLLLLLNAGIFYEFIPAEEYYNDNPTRLTIGEVEPGVNYALIVSSNAGLWSYSIGDTVKFTSVKPYKLIVSGRIKHYISAFGEHVIGEEVEKAMKQAMIKFPEVELIEFTVAPFVSQSDGASYHEWLMEFAKKPVHEAAFAEELDKQLRKLNSYYDDLIAGNILQKLKLTALPKGAFQAYMKSQGKLGGQNKVPRLSNDRKLADGLLNVSKLC</sequence>
<evidence type="ECO:0000259" key="2">
    <source>
        <dbReference type="Pfam" id="PF23572"/>
    </source>
</evidence>
<dbReference type="EMBL" id="JBHTLD010000087">
    <property type="protein sequence ID" value="MFD1186710.1"/>
    <property type="molecule type" value="Genomic_DNA"/>
</dbReference>
<evidence type="ECO:0000259" key="1">
    <source>
        <dbReference type="Pfam" id="PF23571"/>
    </source>
</evidence>
<accession>A0ABW3ST62</accession>
<organism evidence="3 4">
    <name type="scientific">Pontibacter rugosus</name>
    <dbReference type="NCBI Taxonomy" id="1745966"/>
    <lineage>
        <taxon>Bacteria</taxon>
        <taxon>Pseudomonadati</taxon>
        <taxon>Bacteroidota</taxon>
        <taxon>Cytophagia</taxon>
        <taxon>Cytophagales</taxon>
        <taxon>Hymenobacteraceae</taxon>
        <taxon>Pontibacter</taxon>
    </lineage>
</organism>
<protein>
    <submittedName>
        <fullName evidence="3">GH3 auxin-responsive promoter family protein</fullName>
    </submittedName>
</protein>
<dbReference type="PANTHER" id="PTHR31901">
    <property type="entry name" value="GH3 DOMAIN-CONTAINING PROTEIN"/>
    <property type="match status" value="1"/>
</dbReference>
<evidence type="ECO:0000313" key="3">
    <source>
        <dbReference type="EMBL" id="MFD1186710.1"/>
    </source>
</evidence>
<reference evidence="4" key="1">
    <citation type="journal article" date="2019" name="Int. J. Syst. Evol. Microbiol.">
        <title>The Global Catalogue of Microorganisms (GCM) 10K type strain sequencing project: providing services to taxonomists for standard genome sequencing and annotation.</title>
        <authorList>
            <consortium name="The Broad Institute Genomics Platform"/>
            <consortium name="The Broad Institute Genome Sequencing Center for Infectious Disease"/>
            <person name="Wu L."/>
            <person name="Ma J."/>
        </authorList>
    </citation>
    <scope>NUCLEOTIDE SEQUENCE [LARGE SCALE GENOMIC DNA]</scope>
    <source>
        <strain evidence="4">JCM 31319</strain>
    </source>
</reference>
<dbReference type="Proteomes" id="UP001597094">
    <property type="component" value="Unassembled WGS sequence"/>
</dbReference>
<keyword evidence="4" id="KW-1185">Reference proteome</keyword>
<name>A0ABW3ST62_9BACT</name>
<comment type="caution">
    <text evidence="3">The sequence shown here is derived from an EMBL/GenBank/DDBJ whole genome shotgun (WGS) entry which is preliminary data.</text>
</comment>
<gene>
    <name evidence="3" type="ORF">ACFQ2O_10880</name>
</gene>
<dbReference type="InterPro" id="IPR055378">
    <property type="entry name" value="GH3_C"/>
</dbReference>
<dbReference type="Pfam" id="PF03321">
    <property type="entry name" value="GH3"/>
    <property type="match status" value="1"/>
</dbReference>
<dbReference type="PANTHER" id="PTHR31901:SF9">
    <property type="entry name" value="GH3 DOMAIN-CONTAINING PROTEIN"/>
    <property type="match status" value="1"/>
</dbReference>
<dbReference type="InterPro" id="IPR055377">
    <property type="entry name" value="GH3_M"/>
</dbReference>
<dbReference type="Pfam" id="PF23571">
    <property type="entry name" value="GH3_M"/>
    <property type="match status" value="1"/>
</dbReference>
<dbReference type="InterPro" id="IPR004993">
    <property type="entry name" value="GH3"/>
</dbReference>
<dbReference type="Pfam" id="PF23572">
    <property type="entry name" value="GH3_C"/>
    <property type="match status" value="1"/>
</dbReference>
<dbReference type="SUPFAM" id="SSF56801">
    <property type="entry name" value="Acetyl-CoA synthetase-like"/>
    <property type="match status" value="1"/>
</dbReference>